<reference evidence="1 2" key="1">
    <citation type="submission" date="2019-07" db="EMBL/GenBank/DDBJ databases">
        <authorList>
            <person name="Cremers G."/>
        </authorList>
    </citation>
    <scope>NUCLEOTIDE SEQUENCE [LARGE SCALE GENOMIC DNA]</scope>
</reference>
<proteinExistence type="predicted"/>
<sequence length="68" mass="7249">MRGAVAVRCGVVGYTCGQRYMVALAAGRHNPAIRTFHTRLRAGGKAPAMALVACMRKLLIILNGALPR</sequence>
<evidence type="ECO:0008006" key="3">
    <source>
        <dbReference type="Google" id="ProtNLM"/>
    </source>
</evidence>
<gene>
    <name evidence="1" type="ORF">MELA_01946</name>
</gene>
<keyword evidence="2" id="KW-1185">Reference proteome</keyword>
<evidence type="ECO:0000313" key="1">
    <source>
        <dbReference type="EMBL" id="VUZ85561.1"/>
    </source>
</evidence>
<dbReference type="EMBL" id="CABIKM010000029">
    <property type="protein sequence ID" value="VUZ85561.1"/>
    <property type="molecule type" value="Genomic_DNA"/>
</dbReference>
<protein>
    <recommendedName>
        <fullName evidence="3">Transposase</fullName>
    </recommendedName>
</protein>
<evidence type="ECO:0000313" key="2">
    <source>
        <dbReference type="Proteomes" id="UP000334340"/>
    </source>
</evidence>
<dbReference type="AlphaFoldDB" id="A0A564ZJP3"/>
<organism evidence="1 2">
    <name type="scientific">Candidatus Methylomirabilis lanthanidiphila</name>
    <dbReference type="NCBI Taxonomy" id="2211376"/>
    <lineage>
        <taxon>Bacteria</taxon>
        <taxon>Candidatus Methylomirabilota</taxon>
        <taxon>Candidatus Methylomirabilia</taxon>
        <taxon>Candidatus Methylomirabilales</taxon>
        <taxon>Candidatus Methylomirabilaceae</taxon>
        <taxon>Candidatus Methylomirabilis</taxon>
    </lineage>
</organism>
<name>A0A564ZJP3_9BACT</name>
<accession>A0A564ZJP3</accession>
<dbReference type="Proteomes" id="UP000334340">
    <property type="component" value="Unassembled WGS sequence"/>
</dbReference>